<evidence type="ECO:0008006" key="4">
    <source>
        <dbReference type="Google" id="ProtNLM"/>
    </source>
</evidence>
<organism evidence="2 3">
    <name type="scientific">Chitinophaga japonensis</name>
    <name type="common">Flexibacter japonensis</name>
    <dbReference type="NCBI Taxonomy" id="104662"/>
    <lineage>
        <taxon>Bacteria</taxon>
        <taxon>Pseudomonadati</taxon>
        <taxon>Bacteroidota</taxon>
        <taxon>Chitinophagia</taxon>
        <taxon>Chitinophagales</taxon>
        <taxon>Chitinophagaceae</taxon>
        <taxon>Chitinophaga</taxon>
    </lineage>
</organism>
<feature type="transmembrane region" description="Helical" evidence="1">
    <location>
        <begin position="6"/>
        <end position="25"/>
    </location>
</feature>
<dbReference type="Proteomes" id="UP000316778">
    <property type="component" value="Unassembled WGS sequence"/>
</dbReference>
<keyword evidence="3" id="KW-1185">Reference proteome</keyword>
<dbReference type="OrthoDB" id="329514at2"/>
<accession>A0A562T8G6</accession>
<name>A0A562T8G6_CHIJA</name>
<evidence type="ECO:0000313" key="2">
    <source>
        <dbReference type="EMBL" id="TWI89236.1"/>
    </source>
</evidence>
<comment type="caution">
    <text evidence="2">The sequence shown here is derived from an EMBL/GenBank/DDBJ whole genome shotgun (WGS) entry which is preliminary data.</text>
</comment>
<evidence type="ECO:0000313" key="3">
    <source>
        <dbReference type="Proteomes" id="UP000316778"/>
    </source>
</evidence>
<feature type="transmembrane region" description="Helical" evidence="1">
    <location>
        <begin position="119"/>
        <end position="139"/>
    </location>
</feature>
<proteinExistence type="predicted"/>
<feature type="transmembrane region" description="Helical" evidence="1">
    <location>
        <begin position="46"/>
        <end position="64"/>
    </location>
</feature>
<sequence length="149" mass="17411">MYAALIFLHSLFRWLVVISLAYAIFRACRGYISARPFTRTDNAVRHWTATIAHVQLMIGMTLYTQSPVVQYYWKHAGAGSEMRFYGLIHIFIMLTAIALLTVGSALAKRKPTDRERFRTMFTWFLLAFILIFIAIPWPFSPLSHRPYFR</sequence>
<protein>
    <recommendedName>
        <fullName evidence="4">Cytochrome B</fullName>
    </recommendedName>
</protein>
<dbReference type="RefSeq" id="WP_145715399.1">
    <property type="nucleotide sequence ID" value="NZ_BAAAFY010000001.1"/>
</dbReference>
<reference evidence="2 3" key="1">
    <citation type="journal article" date="2013" name="Stand. Genomic Sci.">
        <title>Genomic Encyclopedia of Type Strains, Phase I: The one thousand microbial genomes (KMG-I) project.</title>
        <authorList>
            <person name="Kyrpides N.C."/>
            <person name="Woyke T."/>
            <person name="Eisen J.A."/>
            <person name="Garrity G."/>
            <person name="Lilburn T.G."/>
            <person name="Beck B.J."/>
            <person name="Whitman W.B."/>
            <person name="Hugenholtz P."/>
            <person name="Klenk H.P."/>
        </authorList>
    </citation>
    <scope>NUCLEOTIDE SEQUENCE [LARGE SCALE GENOMIC DNA]</scope>
    <source>
        <strain evidence="2 3">DSM 13484</strain>
    </source>
</reference>
<keyword evidence="1" id="KW-1133">Transmembrane helix</keyword>
<evidence type="ECO:0000256" key="1">
    <source>
        <dbReference type="SAM" id="Phobius"/>
    </source>
</evidence>
<feature type="transmembrane region" description="Helical" evidence="1">
    <location>
        <begin position="84"/>
        <end position="107"/>
    </location>
</feature>
<keyword evidence="1" id="KW-0812">Transmembrane</keyword>
<dbReference type="AlphaFoldDB" id="A0A562T8G6"/>
<dbReference type="EMBL" id="VLLG01000003">
    <property type="protein sequence ID" value="TWI89236.1"/>
    <property type="molecule type" value="Genomic_DNA"/>
</dbReference>
<gene>
    <name evidence="2" type="ORF">LX66_3330</name>
</gene>
<keyword evidence="1" id="KW-0472">Membrane</keyword>